<dbReference type="Proteomes" id="UP000255014">
    <property type="component" value="Unassembled WGS sequence"/>
</dbReference>
<name>A0A0E8C5I5_BORPT</name>
<dbReference type="InterPro" id="IPR015927">
    <property type="entry name" value="Peptidase_S24_S26A/B/C"/>
</dbReference>
<sequence>MRIWTIEEEAAALRERFQGVNRAAFARDHEVKGGQAMIYQHITGRRPISIEAAMAYAAGFNCKLEEISPRLALEAQKAAALSSETIAPQVSESIVWPFPSISEADVRSLTPGQLGQLEGAIALAIGQLRLGVDVAPARRAAAPAPRPGDLVDIEAAADEFPMRIGGVPAPWEPGGTTTRQMERHSQGLRISQAVNVGHVEDSGYSANDHEFIPIPELDVRLAAGKLGIENYQETEIGQILLRRSFLESFKRPIKRMRICYGNGPSMEPVIRHRNPMLVDVHPVSLDEVQPRFVYAINRGGKMIVKCLERWKDGRWMAISTNPDPDHHPFPLATDDGGEVRIIGTVLWSPYDLRNGVDERLLQGW</sequence>
<protein>
    <recommendedName>
        <fullName evidence="4">Peptidase S24/S26A/S26B/S26C domain-containing protein</fullName>
    </recommendedName>
</protein>
<reference evidence="5 6" key="1">
    <citation type="submission" date="2018-06" db="EMBL/GenBank/DDBJ databases">
        <authorList>
            <consortium name="Pathogen Informatics"/>
            <person name="Doyle S."/>
        </authorList>
    </citation>
    <scope>NUCLEOTIDE SEQUENCE [LARGE SCALE GENOMIC DNA]</scope>
    <source>
        <strain evidence="5 6">NCTC10911</strain>
    </source>
</reference>
<feature type="domain" description="Peptidase S24/S26A/S26B/S26C" evidence="4">
    <location>
        <begin position="221"/>
        <end position="345"/>
    </location>
</feature>
<evidence type="ECO:0000256" key="1">
    <source>
        <dbReference type="ARBA" id="ARBA00023015"/>
    </source>
</evidence>
<dbReference type="EMBL" id="UFTT01000002">
    <property type="protein sequence ID" value="SUV64005.1"/>
    <property type="molecule type" value="Genomic_DNA"/>
</dbReference>
<evidence type="ECO:0000313" key="5">
    <source>
        <dbReference type="EMBL" id="SUV64005.1"/>
    </source>
</evidence>
<evidence type="ECO:0000313" key="6">
    <source>
        <dbReference type="Proteomes" id="UP000255014"/>
    </source>
</evidence>
<dbReference type="InterPro" id="IPR036286">
    <property type="entry name" value="LexA/Signal_pep-like_sf"/>
</dbReference>
<evidence type="ECO:0000256" key="3">
    <source>
        <dbReference type="ARBA" id="ARBA00023163"/>
    </source>
</evidence>
<accession>A0A0E8C5I5</accession>
<keyword evidence="1" id="KW-0805">Transcription regulation</keyword>
<gene>
    <name evidence="5" type="ORF">NCTC10911_01020</name>
</gene>
<evidence type="ECO:0000256" key="2">
    <source>
        <dbReference type="ARBA" id="ARBA00023125"/>
    </source>
</evidence>
<dbReference type="InterPro" id="IPR010982">
    <property type="entry name" value="Lambda_DNA-bd_dom_sf"/>
</dbReference>
<dbReference type="CDD" id="cd06529">
    <property type="entry name" value="S24_LexA-like"/>
    <property type="match status" value="1"/>
</dbReference>
<dbReference type="Pfam" id="PF00717">
    <property type="entry name" value="Peptidase_S24"/>
    <property type="match status" value="1"/>
</dbReference>
<dbReference type="Gene3D" id="2.10.109.10">
    <property type="entry name" value="Umud Fragment, subunit A"/>
    <property type="match status" value="1"/>
</dbReference>
<dbReference type="SUPFAM" id="SSF51306">
    <property type="entry name" value="LexA/Signal peptidase"/>
    <property type="match status" value="1"/>
</dbReference>
<evidence type="ECO:0000259" key="4">
    <source>
        <dbReference type="Pfam" id="PF00717"/>
    </source>
</evidence>
<proteinExistence type="predicted"/>
<dbReference type="AlphaFoldDB" id="A0A0E8C5I5"/>
<keyword evidence="2" id="KW-0238">DNA-binding</keyword>
<dbReference type="PANTHER" id="PTHR40661:SF3">
    <property type="entry name" value="FELS-1 PROPHAGE TRANSCRIPTIONAL REGULATOR"/>
    <property type="match status" value="1"/>
</dbReference>
<dbReference type="GO" id="GO:0003677">
    <property type="term" value="F:DNA binding"/>
    <property type="evidence" value="ECO:0007669"/>
    <property type="project" value="UniProtKB-KW"/>
</dbReference>
<dbReference type="Gene3D" id="1.10.260.40">
    <property type="entry name" value="lambda repressor-like DNA-binding domains"/>
    <property type="match status" value="1"/>
</dbReference>
<dbReference type="RefSeq" id="WP_019247377.1">
    <property type="nucleotide sequence ID" value="NZ_AP024746.1"/>
</dbReference>
<dbReference type="GeneID" id="69603783"/>
<keyword evidence="3" id="KW-0804">Transcription</keyword>
<organism evidence="5 6">
    <name type="scientific">Bordetella pertussis</name>
    <dbReference type="NCBI Taxonomy" id="520"/>
    <lineage>
        <taxon>Bacteria</taxon>
        <taxon>Pseudomonadati</taxon>
        <taxon>Pseudomonadota</taxon>
        <taxon>Betaproteobacteria</taxon>
        <taxon>Burkholderiales</taxon>
        <taxon>Alcaligenaceae</taxon>
        <taxon>Bordetella</taxon>
    </lineage>
</organism>
<dbReference type="PANTHER" id="PTHR40661">
    <property type="match status" value="1"/>
</dbReference>
<dbReference type="InterPro" id="IPR039418">
    <property type="entry name" value="LexA-like"/>
</dbReference>